<name>D5KY24_9TREE</name>
<dbReference type="PANTHER" id="PTHR22589:SF103">
    <property type="entry name" value="CARNITINE O-ACETYL-TRANSFERASE, ISOFORM A-RELATED"/>
    <property type="match status" value="1"/>
</dbReference>
<evidence type="ECO:0000259" key="2">
    <source>
        <dbReference type="Pfam" id="PF00755"/>
    </source>
</evidence>
<reference evidence="3" key="1">
    <citation type="submission" date="2010-02" db="EMBL/GenBank/DDBJ databases">
        <authorList>
            <person name="Xie B."/>
            <person name="Huang X."/>
            <person name="Deng Y."/>
        </authorList>
    </citation>
    <scope>NUCLEOTIDE SEQUENCE</scope>
</reference>
<dbReference type="GO" id="GO:0005777">
    <property type="term" value="C:peroxisome"/>
    <property type="evidence" value="ECO:0007669"/>
    <property type="project" value="TreeGrafter"/>
</dbReference>
<organism evidence="3">
    <name type="scientific">Tremella fuciformis</name>
    <dbReference type="NCBI Taxonomy" id="64657"/>
    <lineage>
        <taxon>Eukaryota</taxon>
        <taxon>Fungi</taxon>
        <taxon>Dikarya</taxon>
        <taxon>Basidiomycota</taxon>
        <taxon>Agaricomycotina</taxon>
        <taxon>Tremellomycetes</taxon>
        <taxon>Tremellales</taxon>
        <taxon>Tremellaceae</taxon>
        <taxon>Tremella</taxon>
    </lineage>
</organism>
<dbReference type="GO" id="GO:0005739">
    <property type="term" value="C:mitochondrion"/>
    <property type="evidence" value="ECO:0007669"/>
    <property type="project" value="TreeGrafter"/>
</dbReference>
<dbReference type="SUPFAM" id="SSF52777">
    <property type="entry name" value="CoA-dependent acyltransferases"/>
    <property type="match status" value="1"/>
</dbReference>
<keyword evidence="3" id="KW-0012">Acyltransferase</keyword>
<dbReference type="GO" id="GO:0004092">
    <property type="term" value="F:carnitine O-acetyltransferase activity"/>
    <property type="evidence" value="ECO:0007669"/>
    <property type="project" value="TreeGrafter"/>
</dbReference>
<keyword evidence="3" id="KW-0808">Transferase</keyword>
<sequence>MFGLRKLIKDGEETPEVFKDEVFGRSSHWEMSTSQLSSNYLDGWGYGEVVSDGYGLSYAIHDNNIRWCITTKNNDAEKFATALTQAADDIKAMMDRAKAAGGAAEAKAKL</sequence>
<protein>
    <submittedName>
        <fullName evidence="3">Carnitine acyltransferase</fullName>
    </submittedName>
</protein>
<dbReference type="Gene3D" id="3.30.559.10">
    <property type="entry name" value="Chloramphenicol acetyltransferase-like domain"/>
    <property type="match status" value="1"/>
</dbReference>
<evidence type="ECO:0000256" key="1">
    <source>
        <dbReference type="ARBA" id="ARBA00005232"/>
    </source>
</evidence>
<proteinExistence type="evidence at transcript level"/>
<dbReference type="GO" id="GO:0009437">
    <property type="term" value="P:carnitine metabolic process"/>
    <property type="evidence" value="ECO:0007669"/>
    <property type="project" value="TreeGrafter"/>
</dbReference>
<dbReference type="InterPro" id="IPR000542">
    <property type="entry name" value="Carn_acyl_trans"/>
</dbReference>
<comment type="similarity">
    <text evidence="1">Belongs to the carnitine/choline acetyltransferase family.</text>
</comment>
<feature type="domain" description="Choline/carnitine acyltransferase" evidence="2">
    <location>
        <begin position="1"/>
        <end position="85"/>
    </location>
</feature>
<dbReference type="InterPro" id="IPR039551">
    <property type="entry name" value="Cho/carn_acyl_trans"/>
</dbReference>
<dbReference type="Pfam" id="PF00755">
    <property type="entry name" value="Carn_acyltransf"/>
    <property type="match status" value="1"/>
</dbReference>
<accession>D5KY24</accession>
<dbReference type="AlphaFoldDB" id="D5KY24"/>
<dbReference type="InterPro" id="IPR023213">
    <property type="entry name" value="CAT-like_dom_sf"/>
</dbReference>
<dbReference type="PANTHER" id="PTHR22589">
    <property type="entry name" value="CARNITINE O-ACYLTRANSFERASE"/>
    <property type="match status" value="1"/>
</dbReference>
<evidence type="ECO:0000313" key="3">
    <source>
        <dbReference type="EMBL" id="ADE10069.1"/>
    </source>
</evidence>
<dbReference type="EMBL" id="GU723624">
    <property type="protein sequence ID" value="ADE10069.1"/>
    <property type="molecule type" value="mRNA"/>
</dbReference>